<dbReference type="GO" id="GO:0071949">
    <property type="term" value="F:FAD binding"/>
    <property type="evidence" value="ECO:0007669"/>
    <property type="project" value="InterPro"/>
</dbReference>
<dbReference type="Pfam" id="PF04940">
    <property type="entry name" value="BLUF"/>
    <property type="match status" value="1"/>
</dbReference>
<gene>
    <name evidence="2" type="ORF">GCM10010979_30090</name>
</gene>
<dbReference type="GO" id="GO:0009882">
    <property type="term" value="F:blue light photoreceptor activity"/>
    <property type="evidence" value="ECO:0007669"/>
    <property type="project" value="InterPro"/>
</dbReference>
<evidence type="ECO:0000259" key="1">
    <source>
        <dbReference type="PROSITE" id="PS50925"/>
    </source>
</evidence>
<dbReference type="Proteomes" id="UP000606922">
    <property type="component" value="Unassembled WGS sequence"/>
</dbReference>
<dbReference type="SUPFAM" id="SSF54975">
    <property type="entry name" value="Acylphosphatase/BLUF domain-like"/>
    <property type="match status" value="1"/>
</dbReference>
<name>A0A916SR96_9MICO</name>
<organism evidence="2 3">
    <name type="scientific">Conyzicola nivalis</name>
    <dbReference type="NCBI Taxonomy" id="1477021"/>
    <lineage>
        <taxon>Bacteria</taxon>
        <taxon>Bacillati</taxon>
        <taxon>Actinomycetota</taxon>
        <taxon>Actinomycetes</taxon>
        <taxon>Micrococcales</taxon>
        <taxon>Microbacteriaceae</taxon>
        <taxon>Conyzicola</taxon>
    </lineage>
</organism>
<reference evidence="2" key="2">
    <citation type="submission" date="2020-09" db="EMBL/GenBank/DDBJ databases">
        <authorList>
            <person name="Sun Q."/>
            <person name="Zhou Y."/>
        </authorList>
    </citation>
    <scope>NUCLEOTIDE SEQUENCE</scope>
    <source>
        <strain evidence="2">CGMCC 1.12813</strain>
    </source>
</reference>
<dbReference type="AlphaFoldDB" id="A0A916SR96"/>
<dbReference type="SMART" id="SM01034">
    <property type="entry name" value="BLUF"/>
    <property type="match status" value="1"/>
</dbReference>
<evidence type="ECO:0000313" key="2">
    <source>
        <dbReference type="EMBL" id="GGB13608.1"/>
    </source>
</evidence>
<dbReference type="EMBL" id="BMGB01000002">
    <property type="protein sequence ID" value="GGB13608.1"/>
    <property type="molecule type" value="Genomic_DNA"/>
</dbReference>
<comment type="caution">
    <text evidence="2">The sequence shown here is derived from an EMBL/GenBank/DDBJ whole genome shotgun (WGS) entry which is preliminary data.</text>
</comment>
<evidence type="ECO:0000313" key="3">
    <source>
        <dbReference type="Proteomes" id="UP000606922"/>
    </source>
</evidence>
<dbReference type="InterPro" id="IPR007024">
    <property type="entry name" value="BLUF_domain"/>
</dbReference>
<reference evidence="2" key="1">
    <citation type="journal article" date="2014" name="Int. J. Syst. Evol. Microbiol.">
        <title>Complete genome sequence of Corynebacterium casei LMG S-19264T (=DSM 44701T), isolated from a smear-ripened cheese.</title>
        <authorList>
            <consortium name="US DOE Joint Genome Institute (JGI-PGF)"/>
            <person name="Walter F."/>
            <person name="Albersmeier A."/>
            <person name="Kalinowski J."/>
            <person name="Ruckert C."/>
        </authorList>
    </citation>
    <scope>NUCLEOTIDE SEQUENCE</scope>
    <source>
        <strain evidence="2">CGMCC 1.12813</strain>
    </source>
</reference>
<feature type="domain" description="BLUF" evidence="1">
    <location>
        <begin position="2"/>
        <end position="93"/>
    </location>
</feature>
<keyword evidence="3" id="KW-1185">Reference proteome</keyword>
<protein>
    <recommendedName>
        <fullName evidence="1">BLUF domain-containing protein</fullName>
    </recommendedName>
</protein>
<sequence>MLLSIVYISSAVSPFSDEALAELLEKSRANNSASELTGMLLYRDGHFMQALEGDDAAVRSVYAIVSADPRHDGVRTLLEEQIDERRFPEWSMGFRALTESGIRDIPGYSSFFQERSNPVDWGTPSRARMLLEWFRYHNAA</sequence>
<proteinExistence type="predicted"/>
<dbReference type="Gene3D" id="3.30.70.100">
    <property type="match status" value="1"/>
</dbReference>
<dbReference type="PROSITE" id="PS50925">
    <property type="entry name" value="BLUF"/>
    <property type="match status" value="1"/>
</dbReference>
<accession>A0A916SR96</accession>
<dbReference type="InterPro" id="IPR036046">
    <property type="entry name" value="Acylphosphatase-like_dom_sf"/>
</dbReference>
<dbReference type="RefSeq" id="WP_188511580.1">
    <property type="nucleotide sequence ID" value="NZ_BMGB01000002.1"/>
</dbReference>